<evidence type="ECO:0000256" key="2">
    <source>
        <dbReference type="ARBA" id="ARBA00022963"/>
    </source>
</evidence>
<gene>
    <name evidence="6" type="ORF">GCM10023091_15860</name>
</gene>
<comment type="caution">
    <text evidence="4">Lacks conserved residue(s) required for the propagation of feature annotation.</text>
</comment>
<dbReference type="InterPro" id="IPR050301">
    <property type="entry name" value="NTE"/>
</dbReference>
<proteinExistence type="predicted"/>
<feature type="active site" description="Nucleophile" evidence="4">
    <location>
        <position position="27"/>
    </location>
</feature>
<keyword evidence="1 4" id="KW-0378">Hydrolase</keyword>
<dbReference type="PANTHER" id="PTHR14226:SF57">
    <property type="entry name" value="BLR7027 PROTEIN"/>
    <property type="match status" value="1"/>
</dbReference>
<organism evidence="6 7">
    <name type="scientific">Ravibacter arvi</name>
    <dbReference type="NCBI Taxonomy" id="2051041"/>
    <lineage>
        <taxon>Bacteria</taxon>
        <taxon>Pseudomonadati</taxon>
        <taxon>Bacteroidota</taxon>
        <taxon>Cytophagia</taxon>
        <taxon>Cytophagales</taxon>
        <taxon>Spirosomataceae</taxon>
        <taxon>Ravibacter</taxon>
    </lineage>
</organism>
<dbReference type="SUPFAM" id="SSF52151">
    <property type="entry name" value="FabD/lysophospholipase-like"/>
    <property type="match status" value="1"/>
</dbReference>
<evidence type="ECO:0000259" key="5">
    <source>
        <dbReference type="PROSITE" id="PS51635"/>
    </source>
</evidence>
<reference evidence="7" key="1">
    <citation type="journal article" date="2019" name="Int. J. Syst. Evol. Microbiol.">
        <title>The Global Catalogue of Microorganisms (GCM) 10K type strain sequencing project: providing services to taxonomists for standard genome sequencing and annotation.</title>
        <authorList>
            <consortium name="The Broad Institute Genomics Platform"/>
            <consortium name="The Broad Institute Genome Sequencing Center for Infectious Disease"/>
            <person name="Wu L."/>
            <person name="Ma J."/>
        </authorList>
    </citation>
    <scope>NUCLEOTIDE SEQUENCE [LARGE SCALE GENOMIC DNA]</scope>
    <source>
        <strain evidence="7">JCM 31920</strain>
    </source>
</reference>
<dbReference type="InterPro" id="IPR016035">
    <property type="entry name" value="Acyl_Trfase/lysoPLipase"/>
</dbReference>
<evidence type="ECO:0000256" key="4">
    <source>
        <dbReference type="PROSITE-ProRule" id="PRU01161"/>
    </source>
</evidence>
<accession>A0ABP8LXF0</accession>
<dbReference type="Pfam" id="PF01734">
    <property type="entry name" value="Patatin"/>
    <property type="match status" value="1"/>
</dbReference>
<dbReference type="Gene3D" id="3.40.1090.10">
    <property type="entry name" value="Cytosolic phospholipase A2 catalytic domain"/>
    <property type="match status" value="2"/>
</dbReference>
<keyword evidence="3 4" id="KW-0443">Lipid metabolism</keyword>
<dbReference type="PROSITE" id="PS51635">
    <property type="entry name" value="PNPLA"/>
    <property type="match status" value="1"/>
</dbReference>
<feature type="domain" description="PNPLA" evidence="5">
    <location>
        <begin position="1"/>
        <end position="183"/>
    </location>
</feature>
<dbReference type="Proteomes" id="UP001501508">
    <property type="component" value="Unassembled WGS sequence"/>
</dbReference>
<evidence type="ECO:0000256" key="1">
    <source>
        <dbReference type="ARBA" id="ARBA00022801"/>
    </source>
</evidence>
<evidence type="ECO:0000256" key="3">
    <source>
        <dbReference type="ARBA" id="ARBA00023098"/>
    </source>
</evidence>
<evidence type="ECO:0000313" key="7">
    <source>
        <dbReference type="Proteomes" id="UP001501508"/>
    </source>
</evidence>
<protein>
    <recommendedName>
        <fullName evidence="5">PNPLA domain-containing protein</fullName>
    </recommendedName>
</protein>
<name>A0ABP8LXF0_9BACT</name>
<dbReference type="PANTHER" id="PTHR14226">
    <property type="entry name" value="NEUROPATHY TARGET ESTERASE/SWISS CHEESE D.MELANOGASTER"/>
    <property type="match status" value="1"/>
</dbReference>
<feature type="active site" description="Proton acceptor" evidence="4">
    <location>
        <position position="170"/>
    </location>
</feature>
<sequence length="294" mass="32620">MKGAYQVGAIKAVLESGFEPDMIYGISVGALNTTFLVHEASRQMESDGKVNWKQAARLLMEFWIKKINSPQVVGTLRSRVSLGVNTLMSQFEGLLDPTPLHALVQEEIDLDILKKSPVKSKVGAVNINTGEMRYVSPSDPDYMGFLFASSAIPMMMPPVRIGENGDLYVDGALREVIPVRPAFEDGATEVVIVACHAFEMYQREAFNAHNLVNLIQRIKDITVNQNVNSDIMWARIYAERAILRGENVSVRVIRPNEPPALDLTRFTSEDISRLIVEGYKEALEILKGSLPGKA</sequence>
<keyword evidence="7" id="KW-1185">Reference proteome</keyword>
<keyword evidence="2 4" id="KW-0442">Lipid degradation</keyword>
<comment type="caution">
    <text evidence="6">The sequence shown here is derived from an EMBL/GenBank/DDBJ whole genome shotgun (WGS) entry which is preliminary data.</text>
</comment>
<feature type="short sequence motif" description="GXSXG" evidence="4">
    <location>
        <begin position="25"/>
        <end position="29"/>
    </location>
</feature>
<evidence type="ECO:0000313" key="6">
    <source>
        <dbReference type="EMBL" id="GAA4437074.1"/>
    </source>
</evidence>
<dbReference type="InterPro" id="IPR002641">
    <property type="entry name" value="PNPLA_dom"/>
</dbReference>
<feature type="short sequence motif" description="DGA/G" evidence="4">
    <location>
        <begin position="170"/>
        <end position="172"/>
    </location>
</feature>
<dbReference type="EMBL" id="BAABEY010000016">
    <property type="protein sequence ID" value="GAA4437074.1"/>
    <property type="molecule type" value="Genomic_DNA"/>
</dbReference>